<dbReference type="InterPro" id="IPR029016">
    <property type="entry name" value="GAF-like_dom_sf"/>
</dbReference>
<dbReference type="AlphaFoldDB" id="B7K042"/>
<evidence type="ECO:0000256" key="1">
    <source>
        <dbReference type="ARBA" id="ARBA00022679"/>
    </source>
</evidence>
<dbReference type="SMART" id="SM00065">
    <property type="entry name" value="GAF"/>
    <property type="match status" value="1"/>
</dbReference>
<dbReference type="SUPFAM" id="SSF52172">
    <property type="entry name" value="CheY-like"/>
    <property type="match status" value="1"/>
</dbReference>
<sequence length="732" mass="83084">MADQHHCPLCGSPLLSHVRRGKLGWFCRHCDQEVPYSVDENEPETPASHNGHQVASIAQNCLKSLNKSQLDSHVTSDRSFSPLSTPLTAPFTVRDVLHTSVRGISQFLQADRVIVAQITPSGEISVIEECRKRPWKTMLHLRLGQFLSFQDIQRWQQGKIQTINDVHQEGYRESSMMTLDNLFEVKAKIVVPILQNQASLTLETPQWSNCEHRSNQPLPGQLWGLLIAHQCSNTRQWTNAEIGLLSLLASQIAIAIQQDSFYQHLNAINQKLEQIAFVDRLTQISNRCYFEQYFTQEWRRMAREKQPLSLILCDVDFFKSYNDTYGHLEGDFCLQKIAQAINTSIHRPGDLVARYGGEEFVILLPNTKASGALYLAEQIRSQVKGLRMTSACQEVSPFVTLSLGVASFIPDESLLPAMLISEADHALYEAKKQGRDRVGFKAVDNSTETSVSSPIIPSSFDLESPIDRISNLELLRSYVAYFVSRGIKIASPIAGELSFEGLVYQYHGYHQEFLTFWQQFEHRSDYQQLHLQGDSHSFGEFLQGDCTVNECARCNLPIINPVDRIYDIPSCTLCLEDCVSGKWCELNKPISHNHQCSKLRVLIISPKTEKLTIMKQWLASNDVESIFINEPKDVESLLISQAIDSIVIDANISEHEVKTWANQLREHPQLKEVPIIALSDEAGQGIPWINRKLGIEDYLVTPLNGETLAMYLRYLTKVHCPSNVTNIYWFPR</sequence>
<dbReference type="GO" id="GO:0043709">
    <property type="term" value="P:cell adhesion involved in single-species biofilm formation"/>
    <property type="evidence" value="ECO:0007669"/>
    <property type="project" value="TreeGrafter"/>
</dbReference>
<dbReference type="CDD" id="cd01949">
    <property type="entry name" value="GGDEF"/>
    <property type="match status" value="1"/>
</dbReference>
<dbReference type="GO" id="GO:0005886">
    <property type="term" value="C:plasma membrane"/>
    <property type="evidence" value="ECO:0007669"/>
    <property type="project" value="TreeGrafter"/>
</dbReference>
<feature type="domain" description="Response regulatory" evidence="5">
    <location>
        <begin position="600"/>
        <end position="716"/>
    </location>
</feature>
<dbReference type="NCBIfam" id="TIGR00254">
    <property type="entry name" value="GGDEF"/>
    <property type="match status" value="1"/>
</dbReference>
<protein>
    <submittedName>
        <fullName evidence="7">Response regulator receiver modulated diguanylate cyclase</fullName>
    </submittedName>
</protein>
<dbReference type="SUPFAM" id="SSF55073">
    <property type="entry name" value="Nucleotide cyclase"/>
    <property type="match status" value="1"/>
</dbReference>
<dbReference type="OrthoDB" id="428568at2"/>
<dbReference type="SUPFAM" id="SSF55781">
    <property type="entry name" value="GAF domain-like"/>
    <property type="match status" value="1"/>
</dbReference>
<evidence type="ECO:0000259" key="4">
    <source>
        <dbReference type="PROSITE" id="PS50046"/>
    </source>
</evidence>
<dbReference type="InterPro" id="IPR029787">
    <property type="entry name" value="Nucleotide_cyclase"/>
</dbReference>
<dbReference type="HOGENOM" id="CLU_022708_0_0_3"/>
<evidence type="ECO:0000259" key="5">
    <source>
        <dbReference type="PROSITE" id="PS50110"/>
    </source>
</evidence>
<dbReference type="InterPro" id="IPR050469">
    <property type="entry name" value="Diguanylate_Cyclase"/>
</dbReference>
<dbReference type="Gene3D" id="3.40.50.2300">
    <property type="match status" value="1"/>
</dbReference>
<dbReference type="Proteomes" id="UP000008204">
    <property type="component" value="Chromosome"/>
</dbReference>
<gene>
    <name evidence="7" type="ordered locus">PCC8801_2160</name>
</gene>
<evidence type="ECO:0000313" key="7">
    <source>
        <dbReference type="EMBL" id="ACK66189.1"/>
    </source>
</evidence>
<dbReference type="STRING" id="41431.PCC8801_2160"/>
<dbReference type="InterPro" id="IPR011006">
    <property type="entry name" value="CheY-like_superfamily"/>
</dbReference>
<dbReference type="Pfam" id="PF01590">
    <property type="entry name" value="GAF"/>
    <property type="match status" value="1"/>
</dbReference>
<evidence type="ECO:0000259" key="6">
    <source>
        <dbReference type="PROSITE" id="PS50887"/>
    </source>
</evidence>
<dbReference type="Gene3D" id="3.30.70.270">
    <property type="match status" value="1"/>
</dbReference>
<name>B7K042_RIPO1</name>
<dbReference type="EMBL" id="CP001287">
    <property type="protein sequence ID" value="ACK66189.1"/>
    <property type="molecule type" value="Genomic_DNA"/>
</dbReference>
<dbReference type="PROSITE" id="PS50110">
    <property type="entry name" value="RESPONSE_REGULATORY"/>
    <property type="match status" value="1"/>
</dbReference>
<dbReference type="GO" id="GO:0000160">
    <property type="term" value="P:phosphorelay signal transduction system"/>
    <property type="evidence" value="ECO:0007669"/>
    <property type="project" value="InterPro"/>
</dbReference>
<dbReference type="GO" id="GO:0016301">
    <property type="term" value="F:kinase activity"/>
    <property type="evidence" value="ECO:0007669"/>
    <property type="project" value="UniProtKB-KW"/>
</dbReference>
<dbReference type="InterPro" id="IPR003018">
    <property type="entry name" value="GAF"/>
</dbReference>
<dbReference type="FunFam" id="3.30.70.270:FF:000001">
    <property type="entry name" value="Diguanylate cyclase domain protein"/>
    <property type="match status" value="1"/>
</dbReference>
<dbReference type="InterPro" id="IPR043128">
    <property type="entry name" value="Rev_trsase/Diguanyl_cyclase"/>
</dbReference>
<organism evidence="7 8">
    <name type="scientific">Rippkaea orientalis (strain PCC 8801 / RF-1)</name>
    <name type="common">Cyanothece sp. (strain PCC 8801)</name>
    <dbReference type="NCBI Taxonomy" id="41431"/>
    <lineage>
        <taxon>Bacteria</taxon>
        <taxon>Bacillati</taxon>
        <taxon>Cyanobacteriota</taxon>
        <taxon>Cyanophyceae</taxon>
        <taxon>Oscillatoriophycideae</taxon>
        <taxon>Chroococcales</taxon>
        <taxon>Aphanothecaceae</taxon>
        <taxon>Rippkaea</taxon>
        <taxon>Rippkaea orientalis</taxon>
    </lineage>
</organism>
<dbReference type="eggNOG" id="COG3706">
    <property type="taxonomic scope" value="Bacteria"/>
</dbReference>
<feature type="domain" description="Phytochrome chromophore attachment site" evidence="4">
    <location>
        <begin position="92"/>
        <end position="251"/>
    </location>
</feature>
<keyword evidence="2" id="KW-0418">Kinase</keyword>
<evidence type="ECO:0000256" key="3">
    <source>
        <dbReference type="PROSITE-ProRule" id="PRU00169"/>
    </source>
</evidence>
<dbReference type="RefSeq" id="WP_012595457.1">
    <property type="nucleotide sequence ID" value="NC_011726.1"/>
</dbReference>
<dbReference type="InterPro" id="IPR000160">
    <property type="entry name" value="GGDEF_dom"/>
</dbReference>
<feature type="domain" description="GGDEF" evidence="6">
    <location>
        <begin position="306"/>
        <end position="443"/>
    </location>
</feature>
<dbReference type="Pfam" id="PF00990">
    <property type="entry name" value="GGDEF"/>
    <property type="match status" value="1"/>
</dbReference>
<dbReference type="PANTHER" id="PTHR45138:SF9">
    <property type="entry name" value="DIGUANYLATE CYCLASE DGCM-RELATED"/>
    <property type="match status" value="1"/>
</dbReference>
<dbReference type="KEGG" id="cyp:PCC8801_2160"/>
<dbReference type="InterPro" id="IPR001789">
    <property type="entry name" value="Sig_transdc_resp-reg_receiver"/>
</dbReference>
<accession>B7K042</accession>
<proteinExistence type="predicted"/>
<keyword evidence="1" id="KW-0808">Transferase</keyword>
<dbReference type="Gene3D" id="3.30.450.40">
    <property type="match status" value="1"/>
</dbReference>
<feature type="modified residue" description="4-aspartylphosphate" evidence="3">
    <location>
        <position position="649"/>
    </location>
</feature>
<dbReference type="InterPro" id="IPR016132">
    <property type="entry name" value="Phyto_chromo_attachment"/>
</dbReference>
<keyword evidence="3" id="KW-0597">Phosphoprotein</keyword>
<dbReference type="SMART" id="SM00267">
    <property type="entry name" value="GGDEF"/>
    <property type="match status" value="1"/>
</dbReference>
<dbReference type="PROSITE" id="PS50887">
    <property type="entry name" value="GGDEF"/>
    <property type="match status" value="1"/>
</dbReference>
<keyword evidence="8" id="KW-1185">Reference proteome</keyword>
<dbReference type="GO" id="GO:0052621">
    <property type="term" value="F:diguanylate cyclase activity"/>
    <property type="evidence" value="ECO:0007669"/>
    <property type="project" value="TreeGrafter"/>
</dbReference>
<dbReference type="GO" id="GO:1902201">
    <property type="term" value="P:negative regulation of bacterial-type flagellum-dependent cell motility"/>
    <property type="evidence" value="ECO:0007669"/>
    <property type="project" value="TreeGrafter"/>
</dbReference>
<reference evidence="8" key="1">
    <citation type="journal article" date="2011" name="MBio">
        <title>Novel metabolic attributes of the genus Cyanothece, comprising a group of unicellular nitrogen-fixing Cyanobacteria.</title>
        <authorList>
            <person name="Bandyopadhyay A."/>
            <person name="Elvitigala T."/>
            <person name="Welsh E."/>
            <person name="Stockel J."/>
            <person name="Liberton M."/>
            <person name="Min H."/>
            <person name="Sherman L.A."/>
            <person name="Pakrasi H.B."/>
        </authorList>
    </citation>
    <scope>NUCLEOTIDE SEQUENCE [LARGE SCALE GENOMIC DNA]</scope>
    <source>
        <strain evidence="8">PCC 8801</strain>
    </source>
</reference>
<dbReference type="PROSITE" id="PS50046">
    <property type="entry name" value="PHYTOCHROME_2"/>
    <property type="match status" value="1"/>
</dbReference>
<dbReference type="PANTHER" id="PTHR45138">
    <property type="entry name" value="REGULATORY COMPONENTS OF SENSORY TRANSDUCTION SYSTEM"/>
    <property type="match status" value="1"/>
</dbReference>
<evidence type="ECO:0000256" key="2">
    <source>
        <dbReference type="ARBA" id="ARBA00022777"/>
    </source>
</evidence>
<evidence type="ECO:0000313" key="8">
    <source>
        <dbReference type="Proteomes" id="UP000008204"/>
    </source>
</evidence>